<dbReference type="KEGG" id="aaf:AURANDRAFT_63161"/>
<proteinExistence type="predicted"/>
<feature type="compositionally biased region" description="Low complexity" evidence="5">
    <location>
        <begin position="408"/>
        <end position="423"/>
    </location>
</feature>
<dbReference type="GO" id="GO:0016020">
    <property type="term" value="C:membrane"/>
    <property type="evidence" value="ECO:0007669"/>
    <property type="project" value="UniProtKB-SubCell"/>
</dbReference>
<dbReference type="Gene3D" id="1.10.287.70">
    <property type="match status" value="1"/>
</dbReference>
<evidence type="ECO:0000256" key="3">
    <source>
        <dbReference type="ARBA" id="ARBA00022989"/>
    </source>
</evidence>
<evidence type="ECO:0000259" key="7">
    <source>
        <dbReference type="Pfam" id="PF00520"/>
    </source>
</evidence>
<feature type="transmembrane region" description="Helical" evidence="6">
    <location>
        <begin position="363"/>
        <end position="385"/>
    </location>
</feature>
<feature type="transmembrane region" description="Helical" evidence="6">
    <location>
        <begin position="162"/>
        <end position="178"/>
    </location>
</feature>
<comment type="subcellular location">
    <subcellularLocation>
        <location evidence="1">Membrane</location>
        <topology evidence="1">Multi-pass membrane protein</topology>
    </subcellularLocation>
</comment>
<evidence type="ECO:0000256" key="1">
    <source>
        <dbReference type="ARBA" id="ARBA00004141"/>
    </source>
</evidence>
<organism evidence="9">
    <name type="scientific">Aureococcus anophagefferens</name>
    <name type="common">Harmful bloom alga</name>
    <dbReference type="NCBI Taxonomy" id="44056"/>
    <lineage>
        <taxon>Eukaryota</taxon>
        <taxon>Sar</taxon>
        <taxon>Stramenopiles</taxon>
        <taxon>Ochrophyta</taxon>
        <taxon>Pelagophyceae</taxon>
        <taxon>Pelagomonadales</taxon>
        <taxon>Pelagomonadaceae</taxon>
        <taxon>Aureococcus</taxon>
    </lineage>
</organism>
<feature type="compositionally biased region" description="Basic and acidic residues" evidence="5">
    <location>
        <begin position="452"/>
        <end position="464"/>
    </location>
</feature>
<dbReference type="InParanoid" id="F0Y5N3"/>
<dbReference type="EMBL" id="GL833125">
    <property type="protein sequence ID" value="EGB09770.1"/>
    <property type="molecule type" value="Genomic_DNA"/>
</dbReference>
<dbReference type="GeneID" id="20224208"/>
<feature type="domain" description="Ion transport" evidence="7">
    <location>
        <begin position="129"/>
        <end position="392"/>
    </location>
</feature>
<feature type="compositionally biased region" description="Basic and acidic residues" evidence="5">
    <location>
        <begin position="482"/>
        <end position="492"/>
    </location>
</feature>
<evidence type="ECO:0000313" key="9">
    <source>
        <dbReference type="Proteomes" id="UP000002729"/>
    </source>
</evidence>
<feature type="transmembrane region" description="Helical" evidence="6">
    <location>
        <begin position="253"/>
        <end position="278"/>
    </location>
</feature>
<keyword evidence="3 6" id="KW-1133">Transmembrane helix</keyword>
<feature type="transmembrane region" description="Helical" evidence="6">
    <location>
        <begin position="185"/>
        <end position="204"/>
    </location>
</feature>
<name>F0Y5N3_AURAN</name>
<dbReference type="InterPro" id="IPR005821">
    <property type="entry name" value="Ion_trans_dom"/>
</dbReference>
<evidence type="ECO:0000256" key="4">
    <source>
        <dbReference type="ARBA" id="ARBA00023136"/>
    </source>
</evidence>
<sequence length="528" mass="56591">MEGVHHAHVDGDAEALAVGVLESAVRLAEARCAGGGGAALVPALRKFALRLGDAAARAEAAQRGGGPRGPRKSGVPGMDAVEQATAAAAAAASALLDESPELRKALRKRRRFVARWTGAWRRHRAAVEVVMGLATVGKLASLTASYYPDGTAATWYLRRVDWGANAVFSLEIVARLVLRNTAADRVWCLVVCPWAAAYWGLLYAEARVTGHGVSVDRDETTKTATLLLDTFTGLSVFRLRVMQKQIVPIARALPVILYPGLVLALGLWLWSAIGFIAFERDHPAYFGTFAESFFTMWSFLTDSAGGEMAKRLTHTCEGIPWGYSASSGDDEYAVRYETTIHSFSEGEDTDDLVDCAPLWLEMAFFYSFEVVMTFLVLNVLLGVVVDAVATARADIVDAEYVGDEDGDTAAGADGRARRPAANGGHRRQTGRKKASDARRASARAAEPAGDAEDAKVADDGKDAARVAPAEYTPVTPLEPAEPEPKPEPDRARRSAAQPVPKGQRVTVDPGVNAGRRETTHAPLDAAFY</sequence>
<reference evidence="8 9" key="1">
    <citation type="journal article" date="2011" name="Proc. Natl. Acad. Sci. U.S.A.">
        <title>Niche of harmful alga Aureococcus anophagefferens revealed through ecogenomics.</title>
        <authorList>
            <person name="Gobler C.J."/>
            <person name="Berry D.L."/>
            <person name="Dyhrman S.T."/>
            <person name="Wilhelm S.W."/>
            <person name="Salamov A."/>
            <person name="Lobanov A.V."/>
            <person name="Zhang Y."/>
            <person name="Collier J.L."/>
            <person name="Wurch L.L."/>
            <person name="Kustka A.B."/>
            <person name="Dill B.D."/>
            <person name="Shah M."/>
            <person name="VerBerkmoes N.C."/>
            <person name="Kuo A."/>
            <person name="Terry A."/>
            <person name="Pangilinan J."/>
            <person name="Lindquist E.A."/>
            <person name="Lucas S."/>
            <person name="Paulsen I.T."/>
            <person name="Hattenrath-Lehmann T.K."/>
            <person name="Talmage S.C."/>
            <person name="Walker E.A."/>
            <person name="Koch F."/>
            <person name="Burson A.M."/>
            <person name="Marcoval M.A."/>
            <person name="Tang Y.Z."/>
            <person name="Lecleir G.R."/>
            <person name="Coyne K.J."/>
            <person name="Berg G.M."/>
            <person name="Bertrand E.M."/>
            <person name="Saito M.A."/>
            <person name="Gladyshev V.N."/>
            <person name="Grigoriev I.V."/>
        </authorList>
    </citation>
    <scope>NUCLEOTIDE SEQUENCE [LARGE SCALE GENOMIC DNA]</scope>
    <source>
        <strain evidence="9">CCMP 1984</strain>
    </source>
</reference>
<evidence type="ECO:0000256" key="2">
    <source>
        <dbReference type="ARBA" id="ARBA00022692"/>
    </source>
</evidence>
<feature type="transmembrane region" description="Helical" evidence="6">
    <location>
        <begin position="224"/>
        <end position="241"/>
    </location>
</feature>
<feature type="region of interest" description="Disordered" evidence="5">
    <location>
        <begin position="403"/>
        <end position="528"/>
    </location>
</feature>
<dbReference type="Proteomes" id="UP000002729">
    <property type="component" value="Unassembled WGS sequence"/>
</dbReference>
<keyword evidence="2 6" id="KW-0812">Transmembrane</keyword>
<dbReference type="AlphaFoldDB" id="F0Y5N3"/>
<evidence type="ECO:0000256" key="5">
    <source>
        <dbReference type="SAM" id="MobiDB-lite"/>
    </source>
</evidence>
<dbReference type="GO" id="GO:0005216">
    <property type="term" value="F:monoatomic ion channel activity"/>
    <property type="evidence" value="ECO:0007669"/>
    <property type="project" value="InterPro"/>
</dbReference>
<gene>
    <name evidence="8" type="ORF">AURANDRAFT_63161</name>
</gene>
<evidence type="ECO:0000256" key="6">
    <source>
        <dbReference type="SAM" id="Phobius"/>
    </source>
</evidence>
<keyword evidence="4 6" id="KW-0472">Membrane</keyword>
<protein>
    <recommendedName>
        <fullName evidence="7">Ion transport domain-containing protein</fullName>
    </recommendedName>
</protein>
<keyword evidence="9" id="KW-1185">Reference proteome</keyword>
<feature type="transmembrane region" description="Helical" evidence="6">
    <location>
        <begin position="125"/>
        <end position="147"/>
    </location>
</feature>
<accession>F0Y5N3</accession>
<dbReference type="RefSeq" id="XP_009035808.1">
    <property type="nucleotide sequence ID" value="XM_009037560.1"/>
</dbReference>
<evidence type="ECO:0000313" key="8">
    <source>
        <dbReference type="EMBL" id="EGB09770.1"/>
    </source>
</evidence>
<dbReference type="Pfam" id="PF00520">
    <property type="entry name" value="Ion_trans"/>
    <property type="match status" value="1"/>
</dbReference>